<name>D1CFY4_THET1</name>
<evidence type="ECO:0000313" key="7">
    <source>
        <dbReference type="EMBL" id="ACZ41840.1"/>
    </source>
</evidence>
<accession>D1CFY4</accession>
<organism evidence="7 8">
    <name type="scientific">Thermobaculum terrenum (strain ATCC BAA-798 / CCMEE 7001 / YNP1)</name>
    <dbReference type="NCBI Taxonomy" id="525904"/>
    <lineage>
        <taxon>Bacteria</taxon>
        <taxon>Bacillati</taxon>
        <taxon>Chloroflexota</taxon>
        <taxon>Chloroflexia</taxon>
        <taxon>Candidatus Thermobaculales</taxon>
        <taxon>Candidatus Thermobaculaceae</taxon>
        <taxon>Thermobaculum</taxon>
    </lineage>
</organism>
<dbReference type="InterPro" id="IPR004107">
    <property type="entry name" value="Integrase_SAM-like_N"/>
</dbReference>
<evidence type="ECO:0000256" key="4">
    <source>
        <dbReference type="PROSITE-ProRule" id="PRU01248"/>
    </source>
</evidence>
<dbReference type="GO" id="GO:0006310">
    <property type="term" value="P:DNA recombination"/>
    <property type="evidence" value="ECO:0007669"/>
    <property type="project" value="UniProtKB-KW"/>
</dbReference>
<dbReference type="PANTHER" id="PTHR30349">
    <property type="entry name" value="PHAGE INTEGRASE-RELATED"/>
    <property type="match status" value="1"/>
</dbReference>
<evidence type="ECO:0000259" key="5">
    <source>
        <dbReference type="PROSITE" id="PS51898"/>
    </source>
</evidence>
<gene>
    <name evidence="7" type="ordered locus">Tter_0923</name>
</gene>
<protein>
    <submittedName>
        <fullName evidence="7">Integrase family protein</fullName>
    </submittedName>
</protein>
<dbReference type="Gene3D" id="1.10.443.10">
    <property type="entry name" value="Intergrase catalytic core"/>
    <property type="match status" value="1"/>
</dbReference>
<keyword evidence="1" id="KW-0229">DNA integration</keyword>
<dbReference type="InterPro" id="IPR044068">
    <property type="entry name" value="CB"/>
</dbReference>
<evidence type="ECO:0000259" key="6">
    <source>
        <dbReference type="PROSITE" id="PS51900"/>
    </source>
</evidence>
<dbReference type="PROSITE" id="PS51900">
    <property type="entry name" value="CB"/>
    <property type="match status" value="1"/>
</dbReference>
<sequence length="363" mass="40359">MSAAGEGKIIKRGNAYRAQVQINGVRHSITGKTRAEVQRKRRELLAAADQGIMPARTRVTVAEFLSHWLEIIKPQVRPATLADYQNSVRNHIVPALGTIKLTKLEPAHLQELYSQLLAKGLSAKTVRNIHGTIHKAIKDAARWGMLPRNVADIARPPKVSRQELQCLTPEQVRLLMQACAGTRYEPLLGLAIATGARQGELLGLRWADIDLQRGVVQITRQLTRQGTFSEPKTSSGKRSVHVPVSTVELLRRHRSLQLQERLSAGDRWQDQGLVFANTLGGPMDARNLIRAWHRILQQAGLPRMPFHSLRHTSASLLLRQGVSPRLIQQRLGHADIAVTLQVYAHLVEDMDAQAAEALAALWS</sequence>
<dbReference type="PANTHER" id="PTHR30349:SF91">
    <property type="entry name" value="INTA PROTEIN"/>
    <property type="match status" value="1"/>
</dbReference>
<dbReference type="Gene3D" id="1.10.150.130">
    <property type="match status" value="1"/>
</dbReference>
<dbReference type="Pfam" id="PF00589">
    <property type="entry name" value="Phage_integrase"/>
    <property type="match status" value="1"/>
</dbReference>
<dbReference type="OrthoDB" id="9803188at2"/>
<dbReference type="PROSITE" id="PS51898">
    <property type="entry name" value="TYR_RECOMBINASE"/>
    <property type="match status" value="1"/>
</dbReference>
<dbReference type="RefSeq" id="WP_012874875.1">
    <property type="nucleotide sequence ID" value="NC_013525.1"/>
</dbReference>
<dbReference type="eggNOG" id="COG0582">
    <property type="taxonomic scope" value="Bacteria"/>
</dbReference>
<evidence type="ECO:0000256" key="3">
    <source>
        <dbReference type="ARBA" id="ARBA00023172"/>
    </source>
</evidence>
<dbReference type="InterPro" id="IPR002104">
    <property type="entry name" value="Integrase_catalytic"/>
</dbReference>
<evidence type="ECO:0000313" key="8">
    <source>
        <dbReference type="Proteomes" id="UP000000323"/>
    </source>
</evidence>
<evidence type="ECO:0000256" key="2">
    <source>
        <dbReference type="ARBA" id="ARBA00023125"/>
    </source>
</evidence>
<dbReference type="GO" id="GO:0003677">
    <property type="term" value="F:DNA binding"/>
    <property type="evidence" value="ECO:0007669"/>
    <property type="project" value="UniProtKB-UniRule"/>
</dbReference>
<dbReference type="InterPro" id="IPR010998">
    <property type="entry name" value="Integrase_recombinase_N"/>
</dbReference>
<dbReference type="GO" id="GO:0015074">
    <property type="term" value="P:DNA integration"/>
    <property type="evidence" value="ECO:0007669"/>
    <property type="project" value="UniProtKB-KW"/>
</dbReference>
<keyword evidence="2 4" id="KW-0238">DNA-binding</keyword>
<dbReference type="HOGENOM" id="CLU_027562_17_1_0"/>
<reference evidence="8" key="1">
    <citation type="journal article" date="2010" name="Stand. Genomic Sci.">
        <title>Complete genome sequence of 'Thermobaculum terrenum' type strain (YNP1).</title>
        <authorList>
            <person name="Kiss H."/>
            <person name="Cleland D."/>
            <person name="Lapidus A."/>
            <person name="Lucas S."/>
            <person name="Glavina Del Rio T."/>
            <person name="Nolan M."/>
            <person name="Tice H."/>
            <person name="Han C."/>
            <person name="Goodwin L."/>
            <person name="Pitluck S."/>
            <person name="Liolios K."/>
            <person name="Ivanova N."/>
            <person name="Mavromatis K."/>
            <person name="Ovchinnikova G."/>
            <person name="Pati A."/>
            <person name="Chen A."/>
            <person name="Palaniappan K."/>
            <person name="Land M."/>
            <person name="Hauser L."/>
            <person name="Chang Y."/>
            <person name="Jeffries C."/>
            <person name="Lu M."/>
            <person name="Brettin T."/>
            <person name="Detter J."/>
            <person name="Goker M."/>
            <person name="Tindall B."/>
            <person name="Beck B."/>
            <person name="McDermott T."/>
            <person name="Woyke T."/>
            <person name="Bristow J."/>
            <person name="Eisen J."/>
            <person name="Markowitz V."/>
            <person name="Hugenholtz P."/>
            <person name="Kyrpides N."/>
            <person name="Klenk H."/>
            <person name="Cheng J."/>
        </authorList>
    </citation>
    <scope>NUCLEOTIDE SEQUENCE [LARGE SCALE GENOMIC DNA]</scope>
    <source>
        <strain evidence="8">ATCC BAA-798 / YNP1</strain>
    </source>
</reference>
<dbReference type="InterPro" id="IPR011010">
    <property type="entry name" value="DNA_brk_join_enz"/>
</dbReference>
<dbReference type="InterPro" id="IPR013762">
    <property type="entry name" value="Integrase-like_cat_sf"/>
</dbReference>
<dbReference type="Pfam" id="PF14659">
    <property type="entry name" value="Phage_int_SAM_3"/>
    <property type="match status" value="1"/>
</dbReference>
<feature type="domain" description="Core-binding (CB)" evidence="6">
    <location>
        <begin position="59"/>
        <end position="141"/>
    </location>
</feature>
<dbReference type="Proteomes" id="UP000000323">
    <property type="component" value="Chromosome 1"/>
</dbReference>
<dbReference type="CDD" id="cd01189">
    <property type="entry name" value="INT_ICEBs1_C_like"/>
    <property type="match status" value="1"/>
</dbReference>
<evidence type="ECO:0000256" key="1">
    <source>
        <dbReference type="ARBA" id="ARBA00022908"/>
    </source>
</evidence>
<proteinExistence type="predicted"/>
<keyword evidence="8" id="KW-1185">Reference proteome</keyword>
<dbReference type="EMBL" id="CP001825">
    <property type="protein sequence ID" value="ACZ41840.1"/>
    <property type="molecule type" value="Genomic_DNA"/>
</dbReference>
<dbReference type="STRING" id="525904.Tter_0923"/>
<dbReference type="KEGG" id="ttr:Tter_0923"/>
<feature type="domain" description="Tyr recombinase" evidence="5">
    <location>
        <begin position="162"/>
        <end position="356"/>
    </location>
</feature>
<keyword evidence="3" id="KW-0233">DNA recombination</keyword>
<dbReference type="InterPro" id="IPR050090">
    <property type="entry name" value="Tyrosine_recombinase_XerCD"/>
</dbReference>
<dbReference type="AlphaFoldDB" id="D1CFY4"/>
<dbReference type="SUPFAM" id="SSF56349">
    <property type="entry name" value="DNA breaking-rejoining enzymes"/>
    <property type="match status" value="1"/>
</dbReference>